<gene>
    <name evidence="4" type="ORF">PGH07_04275</name>
</gene>
<proteinExistence type="predicted"/>
<keyword evidence="1 2" id="KW-0500">Molybdenum</keyword>
<dbReference type="InterPro" id="IPR005116">
    <property type="entry name" value="Transp-assoc_OB_typ1"/>
</dbReference>
<protein>
    <submittedName>
        <fullName evidence="4">TOBE domain-containing protein</fullName>
    </submittedName>
</protein>
<dbReference type="Gene3D" id="2.40.50.100">
    <property type="match status" value="2"/>
</dbReference>
<dbReference type="SUPFAM" id="SSF50331">
    <property type="entry name" value="MOP-like"/>
    <property type="match status" value="2"/>
</dbReference>
<dbReference type="NCBIfam" id="TIGR00638">
    <property type="entry name" value="Mop"/>
    <property type="match status" value="2"/>
</dbReference>
<name>A0ABT7QX13_9BACT</name>
<evidence type="ECO:0000256" key="1">
    <source>
        <dbReference type="ARBA" id="ARBA00022505"/>
    </source>
</evidence>
<organism evidence="4 5">
    <name type="scientific">Sulfurovum zhangzhouensis</name>
    <dbReference type="NCBI Taxonomy" id="3019067"/>
    <lineage>
        <taxon>Bacteria</taxon>
        <taxon>Pseudomonadati</taxon>
        <taxon>Campylobacterota</taxon>
        <taxon>Epsilonproteobacteria</taxon>
        <taxon>Campylobacterales</taxon>
        <taxon>Sulfurovaceae</taxon>
        <taxon>Sulfurovum</taxon>
    </lineage>
</organism>
<accession>A0ABT7QX13</accession>
<reference evidence="4" key="1">
    <citation type="submission" date="2023-01" db="EMBL/GenBank/DDBJ databases">
        <title>Sulfurovum sp. zt1-1 genome assembly.</title>
        <authorList>
            <person name="Wang J."/>
        </authorList>
    </citation>
    <scope>NUCLEOTIDE SEQUENCE</scope>
    <source>
        <strain evidence="4">Zt1-1</strain>
    </source>
</reference>
<dbReference type="Pfam" id="PF03459">
    <property type="entry name" value="TOBE"/>
    <property type="match status" value="2"/>
</dbReference>
<evidence type="ECO:0000259" key="3">
    <source>
        <dbReference type="PROSITE" id="PS51866"/>
    </source>
</evidence>
<feature type="domain" description="Mop" evidence="3">
    <location>
        <begin position="2"/>
        <end position="68"/>
    </location>
</feature>
<evidence type="ECO:0000313" key="4">
    <source>
        <dbReference type="EMBL" id="MDM5271385.1"/>
    </source>
</evidence>
<comment type="caution">
    <text evidence="4">The sequence shown here is derived from an EMBL/GenBank/DDBJ whole genome shotgun (WGS) entry which is preliminary data.</text>
</comment>
<dbReference type="InterPro" id="IPR004606">
    <property type="entry name" value="Mop_domain"/>
</dbReference>
<feature type="domain" description="Mop" evidence="3">
    <location>
        <begin position="73"/>
        <end position="139"/>
    </location>
</feature>
<evidence type="ECO:0000256" key="2">
    <source>
        <dbReference type="PROSITE-ProRule" id="PRU01213"/>
    </source>
</evidence>
<dbReference type="PROSITE" id="PS51866">
    <property type="entry name" value="MOP"/>
    <property type="match status" value="2"/>
</dbReference>
<sequence length="139" mass="14601">MKVSARNNIKATVVSMATGLVNERITLLTSRGAELSSVITTESAKELSLKEGDTAMALFKASHVMLASTQVNGISARNQLKGMIENVVKGIVNTEVTLVTGGGEHIVSIITNEAAKELGIIPGQNIVAIIKSNDIMIAK</sequence>
<keyword evidence="5" id="KW-1185">Reference proteome</keyword>
<dbReference type="RefSeq" id="WP_289412795.1">
    <property type="nucleotide sequence ID" value="NZ_JAQIBD010000001.1"/>
</dbReference>
<dbReference type="Proteomes" id="UP001169069">
    <property type="component" value="Unassembled WGS sequence"/>
</dbReference>
<dbReference type="EMBL" id="JAQIBD010000001">
    <property type="protein sequence ID" value="MDM5271385.1"/>
    <property type="molecule type" value="Genomic_DNA"/>
</dbReference>
<evidence type="ECO:0000313" key="5">
    <source>
        <dbReference type="Proteomes" id="UP001169069"/>
    </source>
</evidence>
<dbReference type="InterPro" id="IPR008995">
    <property type="entry name" value="Mo/tungstate-bd_C_term_dom"/>
</dbReference>